<evidence type="ECO:0000256" key="9">
    <source>
        <dbReference type="RuleBase" id="RU004334"/>
    </source>
</evidence>
<dbReference type="Pfam" id="PF00105">
    <property type="entry name" value="zf-C4"/>
    <property type="match status" value="1"/>
</dbReference>
<dbReference type="InterPro" id="IPR001628">
    <property type="entry name" value="Znf_hrmn_rcpt"/>
</dbReference>
<feature type="domain" description="NR LBD" evidence="12">
    <location>
        <begin position="220"/>
        <end position="554"/>
    </location>
</feature>
<evidence type="ECO:0000256" key="1">
    <source>
        <dbReference type="ARBA" id="ARBA00022723"/>
    </source>
</evidence>
<evidence type="ECO:0000259" key="11">
    <source>
        <dbReference type="PROSITE" id="PS51030"/>
    </source>
</evidence>
<keyword evidence="2 9" id="KW-0863">Zinc-finger</keyword>
<sequence>MWNSKLGMEWNGERSFLSCGLRLEGGSLANCAADTMCRMSDSTVTSVGGVNKDKLCLVCGDKALGYNFNAISCESCKAFFRRNAHKGKCDVNVESRSFCKRCRLAKCFTVGMRRDMILNDEQKKVRKQKIIYNKLRRQGQMPPQDTYSASPRDLLSTPVATSTCASSTSHKSGAKVKQERPSSPHASSCSGHAENTAVTHPCWADSQELVASAIDQLLPDQQSLVRELQFAMEETSFLAQTSTSMKSLPSTPTEFVNMAEGFVRKVIKVAKHIATFKTLPKDDQIALLKGSVVDIMMLRSAVNYDPYTESWNLISSPSASSTSPRTNVGSPGFRGMIPGNAGSPGISAGSPGFPGLSAGSPGISLGSPGVSLGSPGVSLGSPGVSLGSPGLNGGSPGLSSGSPGISAGSPGMSAASPTLASAFPAGPHGSEGGDPSRISAELLKKGSPETLMLFMTYSKFIKSLMKSIHGDLLILKILIMMSLFSADRSELEGHERVQKAYAGLRFPEDRTLFARLVMKLTDLRNINEVHSKMLLKLKIDDMEPLLLEVFDLPS</sequence>
<keyword evidence="1 9" id="KW-0479">Metal-binding</keyword>
<reference evidence="13 14" key="1">
    <citation type="journal article" date="2023" name="Sci. Data">
        <title>Genome assembly of the Korean intertidal mud-creeper Batillaria attramentaria.</title>
        <authorList>
            <person name="Patra A.K."/>
            <person name="Ho P.T."/>
            <person name="Jun S."/>
            <person name="Lee S.J."/>
            <person name="Kim Y."/>
            <person name="Won Y.J."/>
        </authorList>
    </citation>
    <scope>NUCLEOTIDE SEQUENCE [LARGE SCALE GENOMIC DNA]</scope>
    <source>
        <strain evidence="13">Wonlab-2016</strain>
    </source>
</reference>
<evidence type="ECO:0000256" key="5">
    <source>
        <dbReference type="ARBA" id="ARBA00023125"/>
    </source>
</evidence>
<comment type="similarity">
    <text evidence="9">Belongs to the nuclear hormone receptor family.</text>
</comment>
<evidence type="ECO:0000313" key="13">
    <source>
        <dbReference type="EMBL" id="KAK7499871.1"/>
    </source>
</evidence>
<accession>A0ABD0LK29</accession>
<feature type="domain" description="Nuclear receptor" evidence="11">
    <location>
        <begin position="53"/>
        <end position="119"/>
    </location>
</feature>
<dbReference type="SMART" id="SM00399">
    <property type="entry name" value="ZnF_C4"/>
    <property type="match status" value="1"/>
</dbReference>
<keyword evidence="14" id="KW-1185">Reference proteome</keyword>
<dbReference type="GO" id="GO:0003677">
    <property type="term" value="F:DNA binding"/>
    <property type="evidence" value="ECO:0007669"/>
    <property type="project" value="UniProtKB-KW"/>
</dbReference>
<comment type="caution">
    <text evidence="13">The sequence shown here is derived from an EMBL/GenBank/DDBJ whole genome shotgun (WGS) entry which is preliminary data.</text>
</comment>
<protein>
    <submittedName>
        <fullName evidence="13">Uncharacterized protein</fullName>
    </submittedName>
</protein>
<evidence type="ECO:0000256" key="4">
    <source>
        <dbReference type="ARBA" id="ARBA00023015"/>
    </source>
</evidence>
<dbReference type="SUPFAM" id="SSF48508">
    <property type="entry name" value="Nuclear receptor ligand-binding domain"/>
    <property type="match status" value="1"/>
</dbReference>
<comment type="subcellular location">
    <subcellularLocation>
        <location evidence="9">Nucleus</location>
    </subcellularLocation>
</comment>
<dbReference type="InterPro" id="IPR000536">
    <property type="entry name" value="Nucl_hrmn_rcpt_lig-bd"/>
</dbReference>
<dbReference type="GO" id="GO:0005634">
    <property type="term" value="C:nucleus"/>
    <property type="evidence" value="ECO:0007669"/>
    <property type="project" value="UniProtKB-SubCell"/>
</dbReference>
<dbReference type="Gene3D" id="3.30.50.10">
    <property type="entry name" value="Erythroid Transcription Factor GATA-1, subunit A"/>
    <property type="match status" value="1"/>
</dbReference>
<evidence type="ECO:0000256" key="2">
    <source>
        <dbReference type="ARBA" id="ARBA00022771"/>
    </source>
</evidence>
<dbReference type="PROSITE" id="PS51030">
    <property type="entry name" value="NUCLEAR_REC_DBD_2"/>
    <property type="match status" value="1"/>
</dbReference>
<keyword evidence="5 9" id="KW-0238">DNA-binding</keyword>
<dbReference type="PROSITE" id="PS00031">
    <property type="entry name" value="NUCLEAR_REC_DBD_1"/>
    <property type="match status" value="1"/>
</dbReference>
<evidence type="ECO:0000259" key="12">
    <source>
        <dbReference type="PROSITE" id="PS51843"/>
    </source>
</evidence>
<dbReference type="InterPro" id="IPR035500">
    <property type="entry name" value="NHR-like_dom_sf"/>
</dbReference>
<feature type="compositionally biased region" description="Low complexity" evidence="10">
    <location>
        <begin position="338"/>
        <end position="353"/>
    </location>
</feature>
<evidence type="ECO:0000313" key="14">
    <source>
        <dbReference type="Proteomes" id="UP001519460"/>
    </source>
</evidence>
<evidence type="ECO:0000256" key="3">
    <source>
        <dbReference type="ARBA" id="ARBA00022833"/>
    </source>
</evidence>
<dbReference type="Proteomes" id="UP001519460">
    <property type="component" value="Unassembled WGS sequence"/>
</dbReference>
<feature type="compositionally biased region" description="Low complexity" evidence="10">
    <location>
        <begin position="315"/>
        <end position="324"/>
    </location>
</feature>
<dbReference type="PRINTS" id="PR00047">
    <property type="entry name" value="STROIDFINGER"/>
</dbReference>
<keyword evidence="3 9" id="KW-0862">Zinc</keyword>
<proteinExistence type="inferred from homology"/>
<dbReference type="InterPro" id="IPR013088">
    <property type="entry name" value="Znf_NHR/GATA"/>
</dbReference>
<feature type="region of interest" description="Disordered" evidence="10">
    <location>
        <begin position="314"/>
        <end position="353"/>
    </location>
</feature>
<dbReference type="Gene3D" id="1.10.565.10">
    <property type="entry name" value="Retinoid X Receptor"/>
    <property type="match status" value="2"/>
</dbReference>
<name>A0ABD0LK29_9CAEN</name>
<feature type="compositionally biased region" description="Polar residues" evidence="10">
    <location>
        <begin position="158"/>
        <end position="171"/>
    </location>
</feature>
<evidence type="ECO:0000256" key="8">
    <source>
        <dbReference type="ARBA" id="ARBA00023242"/>
    </source>
</evidence>
<dbReference type="SUPFAM" id="SSF57716">
    <property type="entry name" value="Glucocorticoid receptor-like (DNA-binding domain)"/>
    <property type="match status" value="1"/>
</dbReference>
<dbReference type="Pfam" id="PF00104">
    <property type="entry name" value="Hormone_recep"/>
    <property type="match status" value="1"/>
</dbReference>
<dbReference type="EMBL" id="JACVVK020000041">
    <property type="protein sequence ID" value="KAK7499871.1"/>
    <property type="molecule type" value="Genomic_DNA"/>
</dbReference>
<evidence type="ECO:0000256" key="10">
    <source>
        <dbReference type="SAM" id="MobiDB-lite"/>
    </source>
</evidence>
<keyword evidence="7 9" id="KW-0675">Receptor</keyword>
<dbReference type="PANTHER" id="PTHR24082">
    <property type="entry name" value="NUCLEAR HORMONE RECEPTOR"/>
    <property type="match status" value="1"/>
</dbReference>
<dbReference type="AlphaFoldDB" id="A0ABD0LK29"/>
<dbReference type="InterPro" id="IPR050234">
    <property type="entry name" value="Nuclear_hormone_rcpt_NR1"/>
</dbReference>
<keyword evidence="6 9" id="KW-0804">Transcription</keyword>
<feature type="compositionally biased region" description="Low complexity" evidence="10">
    <location>
        <begin position="397"/>
        <end position="417"/>
    </location>
</feature>
<keyword evidence="4 9" id="KW-0805">Transcription regulation</keyword>
<dbReference type="PROSITE" id="PS51843">
    <property type="entry name" value="NR_LBD"/>
    <property type="match status" value="1"/>
</dbReference>
<dbReference type="GO" id="GO:0008270">
    <property type="term" value="F:zinc ion binding"/>
    <property type="evidence" value="ECO:0007669"/>
    <property type="project" value="UniProtKB-KW"/>
</dbReference>
<feature type="region of interest" description="Disordered" evidence="10">
    <location>
        <begin position="383"/>
        <end position="438"/>
    </location>
</feature>
<organism evidence="13 14">
    <name type="scientific">Batillaria attramentaria</name>
    <dbReference type="NCBI Taxonomy" id="370345"/>
    <lineage>
        <taxon>Eukaryota</taxon>
        <taxon>Metazoa</taxon>
        <taxon>Spiralia</taxon>
        <taxon>Lophotrochozoa</taxon>
        <taxon>Mollusca</taxon>
        <taxon>Gastropoda</taxon>
        <taxon>Caenogastropoda</taxon>
        <taxon>Sorbeoconcha</taxon>
        <taxon>Cerithioidea</taxon>
        <taxon>Batillariidae</taxon>
        <taxon>Batillaria</taxon>
    </lineage>
</organism>
<dbReference type="InterPro" id="IPR001723">
    <property type="entry name" value="Nuclear_hrmn_rcpt"/>
</dbReference>
<dbReference type="PRINTS" id="PR00398">
    <property type="entry name" value="STRDHORMONER"/>
</dbReference>
<keyword evidence="8 9" id="KW-0539">Nucleus</keyword>
<feature type="region of interest" description="Disordered" evidence="10">
    <location>
        <begin position="132"/>
        <end position="192"/>
    </location>
</feature>
<dbReference type="SMART" id="SM00430">
    <property type="entry name" value="HOLI"/>
    <property type="match status" value="1"/>
</dbReference>
<evidence type="ECO:0000256" key="6">
    <source>
        <dbReference type="ARBA" id="ARBA00023163"/>
    </source>
</evidence>
<gene>
    <name evidence="13" type="ORF">BaRGS_00008962</name>
</gene>
<evidence type="ECO:0000256" key="7">
    <source>
        <dbReference type="ARBA" id="ARBA00023170"/>
    </source>
</evidence>
<dbReference type="PANTHER" id="PTHR24082:SF283">
    <property type="entry name" value="NUCLEAR HORMONE RECEPTOR HR96"/>
    <property type="match status" value="1"/>
</dbReference>